<comment type="caution">
    <text evidence="2">The sequence shown here is derived from an EMBL/GenBank/DDBJ whole genome shotgun (WGS) entry which is preliminary data.</text>
</comment>
<dbReference type="OrthoDB" id="9773582at2"/>
<dbReference type="InterPro" id="IPR000326">
    <property type="entry name" value="PAP2/HPO"/>
</dbReference>
<protein>
    <submittedName>
        <fullName evidence="2">Phosphatase PAP2 family protein</fullName>
    </submittedName>
</protein>
<dbReference type="EMBL" id="RJVQ01000002">
    <property type="protein sequence ID" value="RQW64460.1"/>
    <property type="molecule type" value="Genomic_DNA"/>
</dbReference>
<evidence type="ECO:0000313" key="3">
    <source>
        <dbReference type="Proteomes" id="UP000281112"/>
    </source>
</evidence>
<dbReference type="Gene3D" id="1.20.144.10">
    <property type="entry name" value="Phosphatidic acid phosphatase type 2/haloperoxidase"/>
    <property type="match status" value="1"/>
</dbReference>
<proteinExistence type="predicted"/>
<dbReference type="AlphaFoldDB" id="A0A3N9TJR6"/>
<dbReference type="SMART" id="SM00014">
    <property type="entry name" value="acidPPc"/>
    <property type="match status" value="1"/>
</dbReference>
<sequence length="166" mass="17979">MLCTQAHAYNKDLEEVGDVLQWGIPVTAGLISAYKLDGEGLVQLGEGALWTSLSTHFLKIGINARRPNGHDYSMPSAHASGAAQGAAYLQFRYGWEYGVPAYMLTGLVAYSRVENRYHYWRDVIAGAALATAIQYTVTLGGFSVTNLAVAPYFDGDAIGVYASMNF</sequence>
<organism evidence="2 3">
    <name type="scientific">Vibrio viridaestus</name>
    <dbReference type="NCBI Taxonomy" id="2487322"/>
    <lineage>
        <taxon>Bacteria</taxon>
        <taxon>Pseudomonadati</taxon>
        <taxon>Pseudomonadota</taxon>
        <taxon>Gammaproteobacteria</taxon>
        <taxon>Vibrionales</taxon>
        <taxon>Vibrionaceae</taxon>
        <taxon>Vibrio</taxon>
    </lineage>
</organism>
<keyword evidence="3" id="KW-1185">Reference proteome</keyword>
<dbReference type="InterPro" id="IPR036938">
    <property type="entry name" value="PAP2/HPO_sf"/>
</dbReference>
<evidence type="ECO:0000259" key="1">
    <source>
        <dbReference type="SMART" id="SM00014"/>
    </source>
</evidence>
<dbReference type="Pfam" id="PF01569">
    <property type="entry name" value="PAP2"/>
    <property type="match status" value="1"/>
</dbReference>
<accession>A0A3N9TJR6</accession>
<name>A0A3N9TJR6_9VIBR</name>
<dbReference type="SUPFAM" id="SSF48317">
    <property type="entry name" value="Acid phosphatase/Vanadium-dependent haloperoxidase"/>
    <property type="match status" value="1"/>
</dbReference>
<dbReference type="Proteomes" id="UP000281112">
    <property type="component" value="Unassembled WGS sequence"/>
</dbReference>
<feature type="domain" description="Phosphatidic acid phosphatase type 2/haloperoxidase" evidence="1">
    <location>
        <begin position="39"/>
        <end position="138"/>
    </location>
</feature>
<gene>
    <name evidence="2" type="ORF">EES38_06960</name>
</gene>
<reference evidence="2 3" key="1">
    <citation type="submission" date="2018-11" db="EMBL/GenBank/DDBJ databases">
        <title>Vibrio LJC006 sp. nov., isolated from seawater during the bloom of the enteromorpha.</title>
        <authorList>
            <person name="Liang J."/>
        </authorList>
    </citation>
    <scope>NUCLEOTIDE SEQUENCE [LARGE SCALE GENOMIC DNA]</scope>
    <source>
        <strain evidence="2 3">LJC006</strain>
    </source>
</reference>
<evidence type="ECO:0000313" key="2">
    <source>
        <dbReference type="EMBL" id="RQW64460.1"/>
    </source>
</evidence>
<dbReference type="CDD" id="cd03394">
    <property type="entry name" value="PAP2_like_5"/>
    <property type="match status" value="1"/>
</dbReference>